<organism evidence="2 3">
    <name type="scientific">Triplophysa tibetana</name>
    <dbReference type="NCBI Taxonomy" id="1572043"/>
    <lineage>
        <taxon>Eukaryota</taxon>
        <taxon>Metazoa</taxon>
        <taxon>Chordata</taxon>
        <taxon>Craniata</taxon>
        <taxon>Vertebrata</taxon>
        <taxon>Euteleostomi</taxon>
        <taxon>Actinopterygii</taxon>
        <taxon>Neopterygii</taxon>
        <taxon>Teleostei</taxon>
        <taxon>Ostariophysi</taxon>
        <taxon>Cypriniformes</taxon>
        <taxon>Nemacheilidae</taxon>
        <taxon>Triplophysa</taxon>
    </lineage>
</organism>
<evidence type="ECO:0000313" key="2">
    <source>
        <dbReference type="EMBL" id="KAA0725515.1"/>
    </source>
</evidence>
<name>A0A5A9PV79_9TELE</name>
<feature type="compositionally biased region" description="Polar residues" evidence="1">
    <location>
        <begin position="86"/>
        <end position="96"/>
    </location>
</feature>
<evidence type="ECO:0000313" key="3">
    <source>
        <dbReference type="Proteomes" id="UP000324632"/>
    </source>
</evidence>
<dbReference type="EMBL" id="SOYY01000001">
    <property type="protein sequence ID" value="KAA0725515.1"/>
    <property type="molecule type" value="Genomic_DNA"/>
</dbReference>
<keyword evidence="3" id="KW-1185">Reference proteome</keyword>
<gene>
    <name evidence="2" type="ORF">E1301_Tti010323</name>
</gene>
<evidence type="ECO:0000256" key="1">
    <source>
        <dbReference type="SAM" id="MobiDB-lite"/>
    </source>
</evidence>
<feature type="region of interest" description="Disordered" evidence="1">
    <location>
        <begin position="12"/>
        <end position="96"/>
    </location>
</feature>
<feature type="compositionally biased region" description="Basic residues" evidence="1">
    <location>
        <begin position="32"/>
        <end position="53"/>
    </location>
</feature>
<accession>A0A5A9PV79</accession>
<reference evidence="2 3" key="1">
    <citation type="journal article" date="2019" name="Mol. Ecol. Resour.">
        <title>Chromosome-level genome assembly of Triplophysa tibetana, a fish adapted to the harsh high-altitude environment of the Tibetan Plateau.</title>
        <authorList>
            <person name="Yang X."/>
            <person name="Liu H."/>
            <person name="Ma Z."/>
            <person name="Zou Y."/>
            <person name="Zou M."/>
            <person name="Mao Y."/>
            <person name="Li X."/>
            <person name="Wang H."/>
            <person name="Chen T."/>
            <person name="Wang W."/>
            <person name="Yang R."/>
        </authorList>
    </citation>
    <scope>NUCLEOTIDE SEQUENCE [LARGE SCALE GENOMIC DNA]</scope>
    <source>
        <strain evidence="2">TTIB1903HZAU</strain>
        <tissue evidence="2">Muscle</tissue>
    </source>
</reference>
<dbReference type="Proteomes" id="UP000324632">
    <property type="component" value="Chromosome 1"/>
</dbReference>
<protein>
    <submittedName>
        <fullName evidence="2">Uncharacterized protein</fullName>
    </submittedName>
</protein>
<proteinExistence type="predicted"/>
<sequence>MSMIFIVVPPGPPSFWGPSGGTQSPTTSVVVRSRKKKRRRYQVPVRLQHRHPVQSRSGGRPAFQSRSNLGSSPVSGPPGCPAGSPADTSANSPPGSPSSVVLFVCLVCPDIIVAAGPHKENNSLLLRTRGYRSKLQ</sequence>
<comment type="caution">
    <text evidence="2">The sequence shown here is derived from an EMBL/GenBank/DDBJ whole genome shotgun (WGS) entry which is preliminary data.</text>
</comment>
<dbReference type="AlphaFoldDB" id="A0A5A9PV79"/>